<reference evidence="2 3" key="1">
    <citation type="submission" date="2018-03" db="EMBL/GenBank/DDBJ databases">
        <title>Genomic Encyclopedia of Type Strains, Phase III (KMG-III): the genomes of soil and plant-associated and newly described type strains.</title>
        <authorList>
            <person name="Whitman W."/>
        </authorList>
    </citation>
    <scope>NUCLEOTIDE SEQUENCE [LARGE SCALE GENOMIC DNA]</scope>
    <source>
        <strain evidence="2 3">CGMCC 4.7104</strain>
    </source>
</reference>
<sequence length="86" mass="9848">MAVTRESTPDYHGPRRHAEECEAARRWLSVPYVIDGVLVHVDDVDVHYRRARDAGARILSEPEATGFGKVYRVEDAEGHRWLFTQA</sequence>
<comment type="caution">
    <text evidence="2">The sequence shown here is derived from an EMBL/GenBank/DDBJ whole genome shotgun (WGS) entry which is preliminary data.</text>
</comment>
<organism evidence="2 3">
    <name type="scientific">Nonomuraea fuscirosea</name>
    <dbReference type="NCBI Taxonomy" id="1291556"/>
    <lineage>
        <taxon>Bacteria</taxon>
        <taxon>Bacillati</taxon>
        <taxon>Actinomycetota</taxon>
        <taxon>Actinomycetes</taxon>
        <taxon>Streptosporangiales</taxon>
        <taxon>Streptosporangiaceae</taxon>
        <taxon>Nonomuraea</taxon>
    </lineage>
</organism>
<evidence type="ECO:0000313" key="2">
    <source>
        <dbReference type="EMBL" id="PRX58621.1"/>
    </source>
</evidence>
<name>A0A2T0MLR1_9ACTN</name>
<evidence type="ECO:0000313" key="3">
    <source>
        <dbReference type="Proteomes" id="UP000238312"/>
    </source>
</evidence>
<dbReference type="Gene3D" id="3.30.720.110">
    <property type="match status" value="1"/>
</dbReference>
<keyword evidence="2" id="KW-0560">Oxidoreductase</keyword>
<proteinExistence type="predicted"/>
<dbReference type="AlphaFoldDB" id="A0A2T0MLR1"/>
<feature type="domain" description="Glyoxalase/fosfomycin resistance/dioxygenase" evidence="1">
    <location>
        <begin position="38"/>
        <end position="82"/>
    </location>
</feature>
<keyword evidence="3" id="KW-1185">Reference proteome</keyword>
<keyword evidence="2" id="KW-0223">Dioxygenase</keyword>
<accession>A0A2T0MLR1</accession>
<dbReference type="Pfam" id="PF00903">
    <property type="entry name" value="Glyoxalase"/>
    <property type="match status" value="1"/>
</dbReference>
<dbReference type="InterPro" id="IPR004360">
    <property type="entry name" value="Glyas_Fos-R_dOase_dom"/>
</dbReference>
<dbReference type="Proteomes" id="UP000238312">
    <property type="component" value="Unassembled WGS sequence"/>
</dbReference>
<protein>
    <submittedName>
        <fullName evidence="2">Glyoxalase/bleomycin resistance protein/dioxygenase superfamily protein</fullName>
    </submittedName>
</protein>
<dbReference type="OrthoDB" id="9806868at2"/>
<gene>
    <name evidence="2" type="ORF">B0I32_12282</name>
</gene>
<dbReference type="SUPFAM" id="SSF54593">
    <property type="entry name" value="Glyoxalase/Bleomycin resistance protein/Dihydroxybiphenyl dioxygenase"/>
    <property type="match status" value="1"/>
</dbReference>
<dbReference type="EMBL" id="PVNG01000022">
    <property type="protein sequence ID" value="PRX58621.1"/>
    <property type="molecule type" value="Genomic_DNA"/>
</dbReference>
<evidence type="ECO:0000259" key="1">
    <source>
        <dbReference type="Pfam" id="PF00903"/>
    </source>
</evidence>
<dbReference type="GO" id="GO:0051213">
    <property type="term" value="F:dioxygenase activity"/>
    <property type="evidence" value="ECO:0007669"/>
    <property type="project" value="UniProtKB-KW"/>
</dbReference>
<dbReference type="InterPro" id="IPR029068">
    <property type="entry name" value="Glyas_Bleomycin-R_OHBP_Dase"/>
</dbReference>